<evidence type="ECO:0000313" key="1">
    <source>
        <dbReference type="EMBL" id="KAJ6993963.1"/>
    </source>
</evidence>
<organism evidence="1 2">
    <name type="scientific">Populus alba x Populus x berolinensis</name>
    <dbReference type="NCBI Taxonomy" id="444605"/>
    <lineage>
        <taxon>Eukaryota</taxon>
        <taxon>Viridiplantae</taxon>
        <taxon>Streptophyta</taxon>
        <taxon>Embryophyta</taxon>
        <taxon>Tracheophyta</taxon>
        <taxon>Spermatophyta</taxon>
        <taxon>Magnoliopsida</taxon>
        <taxon>eudicotyledons</taxon>
        <taxon>Gunneridae</taxon>
        <taxon>Pentapetalae</taxon>
        <taxon>rosids</taxon>
        <taxon>fabids</taxon>
        <taxon>Malpighiales</taxon>
        <taxon>Salicaceae</taxon>
        <taxon>Saliceae</taxon>
        <taxon>Populus</taxon>
    </lineage>
</organism>
<dbReference type="Proteomes" id="UP001164929">
    <property type="component" value="Chromosome 6"/>
</dbReference>
<sequence>MEFSIQQLSRLVMDLFLSRACTYNRTQIKAFKIVIQSLVEELSVMKSLCTTKPHNVKCRQYPLAAMPRYGIGNFSKSKTLKRIIHKLVMIGGSTKFSTSFTCFR</sequence>
<reference evidence="1" key="1">
    <citation type="journal article" date="2023" name="Mol. Ecol. Resour.">
        <title>Chromosome-level genome assembly of a triploid poplar Populus alba 'Berolinensis'.</title>
        <authorList>
            <person name="Chen S."/>
            <person name="Yu Y."/>
            <person name="Wang X."/>
            <person name="Wang S."/>
            <person name="Zhang T."/>
            <person name="Zhou Y."/>
            <person name="He R."/>
            <person name="Meng N."/>
            <person name="Wang Y."/>
            <person name="Liu W."/>
            <person name="Liu Z."/>
            <person name="Liu J."/>
            <person name="Guo Q."/>
            <person name="Huang H."/>
            <person name="Sederoff R.R."/>
            <person name="Wang G."/>
            <person name="Qu G."/>
            <person name="Chen S."/>
        </authorList>
    </citation>
    <scope>NUCLEOTIDE SEQUENCE</scope>
    <source>
        <strain evidence="1">SC-2020</strain>
    </source>
</reference>
<accession>A0AAD6VZW7</accession>
<evidence type="ECO:0000313" key="2">
    <source>
        <dbReference type="Proteomes" id="UP001164929"/>
    </source>
</evidence>
<name>A0AAD6VZW7_9ROSI</name>
<protein>
    <submittedName>
        <fullName evidence="1">Uncharacterized protein</fullName>
    </submittedName>
</protein>
<dbReference type="EMBL" id="JAQIZT010000006">
    <property type="protein sequence ID" value="KAJ6993963.1"/>
    <property type="molecule type" value="Genomic_DNA"/>
</dbReference>
<keyword evidence="2" id="KW-1185">Reference proteome</keyword>
<proteinExistence type="predicted"/>
<gene>
    <name evidence="1" type="ORF">NC653_016944</name>
</gene>
<dbReference type="AlphaFoldDB" id="A0AAD6VZW7"/>
<comment type="caution">
    <text evidence="1">The sequence shown here is derived from an EMBL/GenBank/DDBJ whole genome shotgun (WGS) entry which is preliminary data.</text>
</comment>